<gene>
    <name evidence="12" type="ORF">VC83_06790</name>
</gene>
<keyword evidence="7" id="KW-0521">NADP</keyword>
<evidence type="ECO:0000256" key="10">
    <source>
        <dbReference type="ARBA" id="ARBA00049248"/>
    </source>
</evidence>
<dbReference type="PRINTS" id="PR00368">
    <property type="entry name" value="FADPNR"/>
</dbReference>
<dbReference type="InterPro" id="IPR025700">
    <property type="entry name" value="Lys/Orn_oxygenase"/>
</dbReference>
<feature type="region of interest" description="Disordered" evidence="11">
    <location>
        <begin position="1"/>
        <end position="53"/>
    </location>
</feature>
<dbReference type="GeneID" id="36289846"/>
<evidence type="ECO:0000256" key="5">
    <source>
        <dbReference type="ARBA" id="ARBA00022630"/>
    </source>
</evidence>
<dbReference type="GO" id="GO:0006879">
    <property type="term" value="P:intracellular iron ion homeostasis"/>
    <property type="evidence" value="ECO:0007669"/>
    <property type="project" value="TreeGrafter"/>
</dbReference>
<protein>
    <recommendedName>
        <fullName evidence="4">L-ornithine N(5)-monooxygenase [NAD(P)H]</fullName>
        <ecNumber evidence="4">1.14.13.196</ecNumber>
    </recommendedName>
</protein>
<evidence type="ECO:0000256" key="11">
    <source>
        <dbReference type="SAM" id="MobiDB-lite"/>
    </source>
</evidence>
<comment type="pathway">
    <text evidence="2">Siderophore biosynthesis.</text>
</comment>
<evidence type="ECO:0000256" key="6">
    <source>
        <dbReference type="ARBA" id="ARBA00022827"/>
    </source>
</evidence>
<dbReference type="AlphaFoldDB" id="A0A177A2Q9"/>
<dbReference type="OrthoDB" id="3519933at2759"/>
<evidence type="ECO:0000256" key="4">
    <source>
        <dbReference type="ARBA" id="ARBA00012881"/>
    </source>
</evidence>
<evidence type="ECO:0000256" key="2">
    <source>
        <dbReference type="ARBA" id="ARBA00004924"/>
    </source>
</evidence>
<comment type="cofactor">
    <cofactor evidence="1">
        <name>FAD</name>
        <dbReference type="ChEBI" id="CHEBI:57692"/>
    </cofactor>
</comment>
<dbReference type="Gene3D" id="3.50.50.60">
    <property type="entry name" value="FAD/NAD(P)-binding domain"/>
    <property type="match status" value="1"/>
</dbReference>
<comment type="catalytic activity">
    <reaction evidence="9">
        <text>L-ornithine + NADPH + O2 = N(5)-hydroxy-L-ornithine + NADP(+) + H2O</text>
        <dbReference type="Rhea" id="RHEA:41508"/>
        <dbReference type="ChEBI" id="CHEBI:15377"/>
        <dbReference type="ChEBI" id="CHEBI:15379"/>
        <dbReference type="ChEBI" id="CHEBI:46911"/>
        <dbReference type="ChEBI" id="CHEBI:57783"/>
        <dbReference type="ChEBI" id="CHEBI:58349"/>
        <dbReference type="ChEBI" id="CHEBI:78275"/>
        <dbReference type="EC" id="1.14.13.196"/>
    </reaction>
</comment>
<evidence type="ECO:0000256" key="8">
    <source>
        <dbReference type="ARBA" id="ARBA00023002"/>
    </source>
</evidence>
<reference evidence="12" key="1">
    <citation type="submission" date="2016-03" db="EMBL/GenBank/DDBJ databases">
        <title>Updated assembly of Pseudogymnoascus destructans, the fungus causing white-nose syndrome of bats.</title>
        <authorList>
            <person name="Palmer J.M."/>
            <person name="Drees K.P."/>
            <person name="Foster J.T."/>
            <person name="Lindner D.L."/>
        </authorList>
    </citation>
    <scope>NUCLEOTIDE SEQUENCE [LARGE SCALE GENOMIC DNA]</scope>
    <source>
        <strain evidence="12">20631-21</strain>
    </source>
</reference>
<dbReference type="EC" id="1.14.13.196" evidence="4"/>
<feature type="compositionally biased region" description="Polar residues" evidence="11">
    <location>
        <begin position="8"/>
        <end position="29"/>
    </location>
</feature>
<comment type="catalytic activity">
    <reaction evidence="10">
        <text>L-ornithine + NADH + O2 = N(5)-hydroxy-L-ornithine + NAD(+) + H2O</text>
        <dbReference type="Rhea" id="RHEA:41512"/>
        <dbReference type="ChEBI" id="CHEBI:15377"/>
        <dbReference type="ChEBI" id="CHEBI:15379"/>
        <dbReference type="ChEBI" id="CHEBI:46911"/>
        <dbReference type="ChEBI" id="CHEBI:57540"/>
        <dbReference type="ChEBI" id="CHEBI:57945"/>
        <dbReference type="ChEBI" id="CHEBI:78275"/>
        <dbReference type="EC" id="1.14.13.196"/>
    </reaction>
</comment>
<evidence type="ECO:0000256" key="9">
    <source>
        <dbReference type="ARBA" id="ARBA00047598"/>
    </source>
</evidence>
<organism evidence="12">
    <name type="scientific">Pseudogymnoascus destructans</name>
    <dbReference type="NCBI Taxonomy" id="655981"/>
    <lineage>
        <taxon>Eukaryota</taxon>
        <taxon>Fungi</taxon>
        <taxon>Dikarya</taxon>
        <taxon>Ascomycota</taxon>
        <taxon>Pezizomycotina</taxon>
        <taxon>Leotiomycetes</taxon>
        <taxon>Thelebolales</taxon>
        <taxon>Thelebolaceae</taxon>
        <taxon>Pseudogymnoascus</taxon>
    </lineage>
</organism>
<dbReference type="PANTHER" id="PTHR42802:SF1">
    <property type="entry name" value="L-ORNITHINE N(5)-MONOOXYGENASE"/>
    <property type="match status" value="1"/>
</dbReference>
<dbReference type="GO" id="GO:0016491">
    <property type="term" value="F:oxidoreductase activity"/>
    <property type="evidence" value="ECO:0007669"/>
    <property type="project" value="UniProtKB-KW"/>
</dbReference>
<evidence type="ECO:0000256" key="1">
    <source>
        <dbReference type="ARBA" id="ARBA00001974"/>
    </source>
</evidence>
<accession>A0A177A2Q9</accession>
<dbReference type="RefSeq" id="XP_024321742.1">
    <property type="nucleotide sequence ID" value="XM_024470379.1"/>
</dbReference>
<dbReference type="Pfam" id="PF13434">
    <property type="entry name" value="Lys_Orn_oxgnase"/>
    <property type="match status" value="1"/>
</dbReference>
<evidence type="ECO:0000313" key="12">
    <source>
        <dbReference type="EMBL" id="OAF56448.1"/>
    </source>
</evidence>
<keyword evidence="5" id="KW-0285">Flavoprotein</keyword>
<dbReference type="SUPFAM" id="SSF51905">
    <property type="entry name" value="FAD/NAD(P)-binding domain"/>
    <property type="match status" value="2"/>
</dbReference>
<comment type="similarity">
    <text evidence="3">Belongs to the lysine N(6)-hydroxylase/L-ornithine N(5)-oxygenase family.</text>
</comment>
<keyword evidence="8" id="KW-0560">Oxidoreductase</keyword>
<proteinExistence type="inferred from homology"/>
<evidence type="ECO:0000256" key="3">
    <source>
        <dbReference type="ARBA" id="ARBA00007588"/>
    </source>
</evidence>
<dbReference type="PANTHER" id="PTHR42802">
    <property type="entry name" value="MONOOXYGENASE"/>
    <property type="match status" value="1"/>
</dbReference>
<dbReference type="eggNOG" id="KOG1399">
    <property type="taxonomic scope" value="Eukaryota"/>
</dbReference>
<sequence>MAAIPPSRSRSTESLFSPGQSTPTSSVGDNSCDVHSHQTTTTTPTTTPPNTPLTSLTSLTHASLLSPTSKGSSTPLSLLTIGFGPASLAIAIALSDHLSSFPSSPSSPSPPVLFLEKQPTFAWHSGMQLAGTHMQISFLKDLATPRDPTSPFSFLNYLFSKGRLQKFINLGTFLPARREYEDYMRWCASHFSRAVRYGTEITRVDAVHNEETGKVDRFTVHWIDTATGAPGSATARNVVVATGGSPAVPSLFAPFATGPDARFIHSSQYATSIPHLSTTLLSPPAPQHLVVIGGGQSAAEIYVDLASRFPRSKITLLVKDTSLRPSDDSPFVNEIFDPDRVTPTFEMGAEERKEKRERDKGTNYGVVRLELLERIYSELYAQEVDEPVEEKWRCRVRNSQTVVGVERFEDGGVKLEIARTGDENGEREAIEAGLVVFATGYVRDAHVRILDGTRGLLDAERAVAEDPVTATVEAPVAETAAPETAVPTEAVEAAAEAPAAVEAVAVPDAAETAAAVEAPTPTPVIEATPTVETAEVIATPVAVETTPEATAETAVVPEAATAQETTTETTTLPETTSVGKLDEEEVKVTVELARAPAVFPVGRDYKVQYAEGAVEEGAGIWLQGCNEKTHGLSDTLLSILAHRGGEVVQSIFGPSASK</sequence>
<keyword evidence="6" id="KW-0274">FAD</keyword>
<evidence type="ECO:0000256" key="7">
    <source>
        <dbReference type="ARBA" id="ARBA00022857"/>
    </source>
</evidence>
<dbReference type="VEuPathDB" id="FungiDB:GMDG_02313"/>
<dbReference type="InterPro" id="IPR036188">
    <property type="entry name" value="FAD/NAD-bd_sf"/>
</dbReference>
<dbReference type="EMBL" id="KV441404">
    <property type="protein sequence ID" value="OAF56448.1"/>
    <property type="molecule type" value="Genomic_DNA"/>
</dbReference>
<name>A0A177A2Q9_9PEZI</name>
<dbReference type="Proteomes" id="UP000077154">
    <property type="component" value="Unassembled WGS sequence"/>
</dbReference>